<sequence>MFRSILVGLFLGFPALGAPYHHQPGSSCDISEAKLVLPPGVKLPPPSEPPTHLTVGVGTQNYTCSEEGTYTNVGAVASIFDISCLYGTSLFDSIQDILLAAWDKSNSTSARDIPHGLTLLGEHLFIINPITGTGISPKWDFTASTGNPEAFVVAKVTAMSPAPTGSQDVDWLSLDRILGKLADEVYRTDTRAGQPPASCTPGSEPITVKYSAKYYIIPSILWWILVGRL</sequence>
<dbReference type="RefSeq" id="XP_043042211.1">
    <property type="nucleotide sequence ID" value="XM_043184079.1"/>
</dbReference>
<evidence type="ECO:0000313" key="3">
    <source>
        <dbReference type="Proteomes" id="UP000812287"/>
    </source>
</evidence>
<evidence type="ECO:0008006" key="4">
    <source>
        <dbReference type="Google" id="ProtNLM"/>
    </source>
</evidence>
<reference evidence="2" key="1">
    <citation type="submission" date="2020-11" db="EMBL/GenBank/DDBJ databases">
        <title>Adaptations for nitrogen fixation in a non-lichenized fungal sporocarp promotes dispersal by wood-feeding termites.</title>
        <authorList>
            <consortium name="DOE Joint Genome Institute"/>
            <person name="Koch R.A."/>
            <person name="Yoon G."/>
            <person name="Arayal U."/>
            <person name="Lail K."/>
            <person name="Amirebrahimi M."/>
            <person name="Labutti K."/>
            <person name="Lipzen A."/>
            <person name="Riley R."/>
            <person name="Barry K."/>
            <person name="Henrissat B."/>
            <person name="Grigoriev I.V."/>
            <person name="Herr J.R."/>
            <person name="Aime M.C."/>
        </authorList>
    </citation>
    <scope>NUCLEOTIDE SEQUENCE</scope>
    <source>
        <strain evidence="2">MCA 3950</strain>
    </source>
</reference>
<dbReference type="Pfam" id="PF11937">
    <property type="entry name" value="DUF3455"/>
    <property type="match status" value="1"/>
</dbReference>
<evidence type="ECO:0000313" key="2">
    <source>
        <dbReference type="EMBL" id="KAG7448711.1"/>
    </source>
</evidence>
<proteinExistence type="predicted"/>
<dbReference type="EMBL" id="MU250529">
    <property type="protein sequence ID" value="KAG7448711.1"/>
    <property type="molecule type" value="Genomic_DNA"/>
</dbReference>
<name>A0A9P7VWA8_9AGAR</name>
<keyword evidence="3" id="KW-1185">Reference proteome</keyword>
<protein>
    <recommendedName>
        <fullName evidence="4">Malate dehydrogenase</fullName>
    </recommendedName>
</protein>
<dbReference type="PANTHER" id="PTHR35567">
    <property type="entry name" value="MALATE DEHYDROGENASE (AFU_ORTHOLOGUE AFUA_2G13800)"/>
    <property type="match status" value="1"/>
</dbReference>
<dbReference type="OrthoDB" id="1859733at2759"/>
<dbReference type="Proteomes" id="UP000812287">
    <property type="component" value="Unassembled WGS sequence"/>
</dbReference>
<feature type="signal peptide" evidence="1">
    <location>
        <begin position="1"/>
        <end position="17"/>
    </location>
</feature>
<dbReference type="GeneID" id="66106376"/>
<dbReference type="InterPro" id="IPR021851">
    <property type="entry name" value="DUF3455"/>
</dbReference>
<feature type="chain" id="PRO_5040442404" description="Malate dehydrogenase" evidence="1">
    <location>
        <begin position="18"/>
        <end position="229"/>
    </location>
</feature>
<evidence type="ECO:0000256" key="1">
    <source>
        <dbReference type="SAM" id="SignalP"/>
    </source>
</evidence>
<organism evidence="2 3">
    <name type="scientific">Guyanagaster necrorhizus</name>
    <dbReference type="NCBI Taxonomy" id="856835"/>
    <lineage>
        <taxon>Eukaryota</taxon>
        <taxon>Fungi</taxon>
        <taxon>Dikarya</taxon>
        <taxon>Basidiomycota</taxon>
        <taxon>Agaricomycotina</taxon>
        <taxon>Agaricomycetes</taxon>
        <taxon>Agaricomycetidae</taxon>
        <taxon>Agaricales</taxon>
        <taxon>Marasmiineae</taxon>
        <taxon>Physalacriaceae</taxon>
        <taxon>Guyanagaster</taxon>
    </lineage>
</organism>
<dbReference type="AlphaFoldDB" id="A0A9P7VWA8"/>
<gene>
    <name evidence="2" type="ORF">BT62DRAFT_918266</name>
</gene>
<keyword evidence="1" id="KW-0732">Signal</keyword>
<dbReference type="PANTHER" id="PTHR35567:SF1">
    <property type="entry name" value="CONSERVED FUNGAL PROTEIN (AFU_ORTHOLOGUE AFUA_1G14230)"/>
    <property type="match status" value="1"/>
</dbReference>
<comment type="caution">
    <text evidence="2">The sequence shown here is derived from an EMBL/GenBank/DDBJ whole genome shotgun (WGS) entry which is preliminary data.</text>
</comment>
<accession>A0A9P7VWA8</accession>